<dbReference type="EMBL" id="CP006272">
    <property type="protein sequence ID" value="AGZ43471.1"/>
    <property type="molecule type" value="Genomic_DNA"/>
</dbReference>
<keyword evidence="1" id="KW-1133">Transmembrane helix</keyword>
<dbReference type="STRING" id="1246995.AFR_26035"/>
<feature type="transmembrane region" description="Helical" evidence="1">
    <location>
        <begin position="87"/>
        <end position="106"/>
    </location>
</feature>
<feature type="transmembrane region" description="Helical" evidence="1">
    <location>
        <begin position="43"/>
        <end position="66"/>
    </location>
</feature>
<gene>
    <name evidence="2" type="ORF">AFR_26035</name>
</gene>
<sequence length="139" mass="14004">MTSAELWRLRRSAALHSLAVVTFTLLALSGASAAALGLYGLAVPLIVTGSAGAAGAAVITMAVWRWQGIEPGTAVPAGVTAQRTTRLVMATAAVAVVISGVLLAPQGVDRGFVIWVAALLAAALASFALLAGERPRTAE</sequence>
<evidence type="ECO:0000313" key="3">
    <source>
        <dbReference type="Proteomes" id="UP000017746"/>
    </source>
</evidence>
<keyword evidence="1" id="KW-0472">Membrane</keyword>
<name>U5W692_9ACTN</name>
<dbReference type="KEGG" id="afs:AFR_26035"/>
<evidence type="ECO:0000256" key="1">
    <source>
        <dbReference type="SAM" id="Phobius"/>
    </source>
</evidence>
<reference evidence="2 3" key="1">
    <citation type="journal article" date="2014" name="J. Biotechnol.">
        <title>Complete genome sequence of the actinobacterium Actinoplanes friuliensis HAG 010964, producer of the lipopeptide antibiotic friulimycin.</title>
        <authorList>
            <person name="Ruckert C."/>
            <person name="Szczepanowski R."/>
            <person name="Albersmeier A."/>
            <person name="Goesmann A."/>
            <person name="Fischer N."/>
            <person name="Steinkamper A."/>
            <person name="Puhler A."/>
            <person name="Biener R."/>
            <person name="Schwartz D."/>
            <person name="Kalinowski J."/>
        </authorList>
    </citation>
    <scope>NUCLEOTIDE SEQUENCE [LARGE SCALE GENOMIC DNA]</scope>
    <source>
        <strain evidence="2 3">DSM 7358</strain>
    </source>
</reference>
<keyword evidence="3" id="KW-1185">Reference proteome</keyword>
<organism evidence="2 3">
    <name type="scientific">Actinoplanes friuliensis DSM 7358</name>
    <dbReference type="NCBI Taxonomy" id="1246995"/>
    <lineage>
        <taxon>Bacteria</taxon>
        <taxon>Bacillati</taxon>
        <taxon>Actinomycetota</taxon>
        <taxon>Actinomycetes</taxon>
        <taxon>Micromonosporales</taxon>
        <taxon>Micromonosporaceae</taxon>
        <taxon>Actinoplanes</taxon>
    </lineage>
</organism>
<dbReference type="PATRIC" id="fig|1246995.3.peg.5278"/>
<dbReference type="HOGENOM" id="CLU_1840810_0_0_11"/>
<dbReference type="OrthoDB" id="10013151at2"/>
<dbReference type="RefSeq" id="WP_023364207.1">
    <property type="nucleotide sequence ID" value="NC_022657.1"/>
</dbReference>
<dbReference type="AlphaFoldDB" id="U5W692"/>
<keyword evidence="1" id="KW-0812">Transmembrane</keyword>
<dbReference type="Proteomes" id="UP000017746">
    <property type="component" value="Chromosome"/>
</dbReference>
<accession>U5W692</accession>
<protein>
    <submittedName>
        <fullName evidence="2">Uncharacterized protein</fullName>
    </submittedName>
</protein>
<proteinExistence type="predicted"/>
<feature type="transmembrane region" description="Helical" evidence="1">
    <location>
        <begin position="112"/>
        <end position="132"/>
    </location>
</feature>
<evidence type="ECO:0000313" key="2">
    <source>
        <dbReference type="EMBL" id="AGZ43471.1"/>
    </source>
</evidence>